<accession>A0A7S1ABM3</accession>
<gene>
    <name evidence="3" type="ORF">NSCI0253_LOCUS23168</name>
</gene>
<protein>
    <submittedName>
        <fullName evidence="3">Uncharacterized protein</fullName>
    </submittedName>
</protein>
<name>A0A7S1ABM3_NOCSC</name>
<evidence type="ECO:0000256" key="2">
    <source>
        <dbReference type="SAM" id="MobiDB-lite"/>
    </source>
</evidence>
<dbReference type="AlphaFoldDB" id="A0A7S1ABM3"/>
<proteinExistence type="predicted"/>
<evidence type="ECO:0000313" key="3">
    <source>
        <dbReference type="EMBL" id="CAD8848818.1"/>
    </source>
</evidence>
<keyword evidence="1" id="KW-0175">Coiled coil</keyword>
<feature type="region of interest" description="Disordered" evidence="2">
    <location>
        <begin position="1"/>
        <end position="66"/>
    </location>
</feature>
<evidence type="ECO:0000256" key="1">
    <source>
        <dbReference type="SAM" id="Coils"/>
    </source>
</evidence>
<sequence>MNMQLERGSASPSPSGKPTFLQPAFDMKPVEPSPEGPPDMPPTPMASPSSRPPSSSGERSQALSQGFLRVSEIEATQKLNAALEQDNATLEMELAQFLRLNLQLRDNIEVMEKMLDVDPSDSILSGMSRGET</sequence>
<feature type="compositionally biased region" description="Low complexity" evidence="2">
    <location>
        <begin position="46"/>
        <end position="60"/>
    </location>
</feature>
<dbReference type="EMBL" id="HBFQ01032955">
    <property type="protein sequence ID" value="CAD8848818.1"/>
    <property type="molecule type" value="Transcribed_RNA"/>
</dbReference>
<feature type="compositionally biased region" description="Pro residues" evidence="2">
    <location>
        <begin position="31"/>
        <end position="45"/>
    </location>
</feature>
<reference evidence="3" key="1">
    <citation type="submission" date="2021-01" db="EMBL/GenBank/DDBJ databases">
        <authorList>
            <person name="Corre E."/>
            <person name="Pelletier E."/>
            <person name="Niang G."/>
            <person name="Scheremetjew M."/>
            <person name="Finn R."/>
            <person name="Kale V."/>
            <person name="Holt S."/>
            <person name="Cochrane G."/>
            <person name="Meng A."/>
            <person name="Brown T."/>
            <person name="Cohen L."/>
        </authorList>
    </citation>
    <scope>NUCLEOTIDE SEQUENCE</scope>
</reference>
<feature type="coiled-coil region" evidence="1">
    <location>
        <begin position="73"/>
        <end position="100"/>
    </location>
</feature>
<organism evidence="3">
    <name type="scientific">Noctiluca scintillans</name>
    <name type="common">Sea sparkle</name>
    <name type="synonym">Red tide dinoflagellate</name>
    <dbReference type="NCBI Taxonomy" id="2966"/>
    <lineage>
        <taxon>Eukaryota</taxon>
        <taxon>Sar</taxon>
        <taxon>Alveolata</taxon>
        <taxon>Dinophyceae</taxon>
        <taxon>Noctilucales</taxon>
        <taxon>Noctilucaceae</taxon>
        <taxon>Noctiluca</taxon>
    </lineage>
</organism>